<evidence type="ECO:0000313" key="2">
    <source>
        <dbReference type="Proteomes" id="UP001432027"/>
    </source>
</evidence>
<comment type="caution">
    <text evidence="1">The sequence shown here is derived from an EMBL/GenBank/DDBJ whole genome shotgun (WGS) entry which is preliminary data.</text>
</comment>
<sequence length="66" mass="7560">LIMEPAETDSEYKDFRVISSAQQFTDEEQKDIDIQMPLNSVVTSIDSRTIEEESGDYIIPHSRSSH</sequence>
<evidence type="ECO:0000313" key="1">
    <source>
        <dbReference type="EMBL" id="GMS86853.1"/>
    </source>
</evidence>
<gene>
    <name evidence="1" type="ORF">PENTCL1PPCAC_9028</name>
</gene>
<organism evidence="1 2">
    <name type="scientific">Pristionchus entomophagus</name>
    <dbReference type="NCBI Taxonomy" id="358040"/>
    <lineage>
        <taxon>Eukaryota</taxon>
        <taxon>Metazoa</taxon>
        <taxon>Ecdysozoa</taxon>
        <taxon>Nematoda</taxon>
        <taxon>Chromadorea</taxon>
        <taxon>Rhabditida</taxon>
        <taxon>Rhabditina</taxon>
        <taxon>Diplogasteromorpha</taxon>
        <taxon>Diplogasteroidea</taxon>
        <taxon>Neodiplogasteridae</taxon>
        <taxon>Pristionchus</taxon>
    </lineage>
</organism>
<proteinExistence type="predicted"/>
<dbReference type="EMBL" id="BTSX01000002">
    <property type="protein sequence ID" value="GMS86853.1"/>
    <property type="molecule type" value="Genomic_DNA"/>
</dbReference>
<reference evidence="1" key="1">
    <citation type="submission" date="2023-10" db="EMBL/GenBank/DDBJ databases">
        <title>Genome assembly of Pristionchus species.</title>
        <authorList>
            <person name="Yoshida K."/>
            <person name="Sommer R.J."/>
        </authorList>
    </citation>
    <scope>NUCLEOTIDE SEQUENCE</scope>
    <source>
        <strain evidence="1">RS0144</strain>
    </source>
</reference>
<dbReference type="Proteomes" id="UP001432027">
    <property type="component" value="Unassembled WGS sequence"/>
</dbReference>
<accession>A0AAV5SUP9</accession>
<protein>
    <submittedName>
        <fullName evidence="1">Uncharacterized protein</fullName>
    </submittedName>
</protein>
<keyword evidence="2" id="KW-1185">Reference proteome</keyword>
<feature type="non-terminal residue" evidence="1">
    <location>
        <position position="1"/>
    </location>
</feature>
<dbReference type="AlphaFoldDB" id="A0AAV5SUP9"/>
<name>A0AAV5SUP9_9BILA</name>